<dbReference type="KEGG" id="sacz:AOT14_31180"/>
<reference evidence="2 3" key="1">
    <citation type="journal article" date="2015" name="Genome Announc.">
        <title>Complete Genome Sequencing of Stenotrophomonas acidaminiphila ZAC14D2_NAIMI4_2, a Multidrug-Resistant Strain Isolated from Sediments of a Polluted River in Mexico, Uncovers New Antibiotic Resistance Genes and a Novel Class-II Lasso Peptide Biosynthesis Gene Cluster.</title>
        <authorList>
            <person name="Vinuesa P."/>
            <person name="Ochoa-Sanchez L.E."/>
        </authorList>
    </citation>
    <scope>NUCLEOTIDE SEQUENCE [LARGE SCALE GENOMIC DNA]</scope>
    <source>
        <strain evidence="2 3">ZAC14D2_NAIMI4_2</strain>
    </source>
</reference>
<gene>
    <name evidence="2" type="primary">cutA</name>
    <name evidence="2" type="ORF">AOT14_31180</name>
</gene>
<dbReference type="SUPFAM" id="SSF54913">
    <property type="entry name" value="GlnB-like"/>
    <property type="match status" value="1"/>
</dbReference>
<evidence type="ECO:0000313" key="2">
    <source>
        <dbReference type="EMBL" id="ALJ29465.1"/>
    </source>
</evidence>
<keyword evidence="3" id="KW-1185">Reference proteome</keyword>
<dbReference type="Pfam" id="PF03091">
    <property type="entry name" value="CutA1"/>
    <property type="match status" value="1"/>
</dbReference>
<dbReference type="InterPro" id="IPR015867">
    <property type="entry name" value="N-reg_PII/ATP_PRibTrfase_C"/>
</dbReference>
<dbReference type="PANTHER" id="PTHR23419:SF8">
    <property type="entry name" value="FI09726P"/>
    <property type="match status" value="1"/>
</dbReference>
<dbReference type="InterPro" id="IPR011322">
    <property type="entry name" value="N-reg_PII-like_a/b"/>
</dbReference>
<dbReference type="Gene3D" id="3.30.70.120">
    <property type="match status" value="1"/>
</dbReference>
<organism evidence="2 3">
    <name type="scientific">Stenotrophomonas acidaminiphila</name>
    <dbReference type="NCBI Taxonomy" id="128780"/>
    <lineage>
        <taxon>Bacteria</taxon>
        <taxon>Pseudomonadati</taxon>
        <taxon>Pseudomonadota</taxon>
        <taxon>Gammaproteobacteria</taxon>
        <taxon>Lysobacterales</taxon>
        <taxon>Lysobacteraceae</taxon>
        <taxon>Stenotrophomonas</taxon>
    </lineage>
</organism>
<dbReference type="PATRIC" id="fig|128780.6.peg.3158"/>
<sequence>MPRMDARLVFCTCPDAATAQALARLLVERRLAACVNLLPQMQSVYRWQERIEQAEEVQLLIKTTADRLEALTAALLQHHPYELPEILAVSPSAGLPAYLDWIRAQTREDT</sequence>
<comment type="similarity">
    <text evidence="1">Belongs to the CutA family.</text>
</comment>
<name>A0A0S1B349_9GAMM</name>
<dbReference type="Proteomes" id="UP000061010">
    <property type="component" value="Chromosome"/>
</dbReference>
<dbReference type="GO" id="GO:0010038">
    <property type="term" value="P:response to metal ion"/>
    <property type="evidence" value="ECO:0007669"/>
    <property type="project" value="InterPro"/>
</dbReference>
<dbReference type="EMBL" id="CP012900">
    <property type="protein sequence ID" value="ALJ29465.1"/>
    <property type="molecule type" value="Genomic_DNA"/>
</dbReference>
<protein>
    <submittedName>
        <fullName evidence="2">Periplasmic divalent cation tolerance protein</fullName>
    </submittedName>
</protein>
<evidence type="ECO:0000256" key="1">
    <source>
        <dbReference type="ARBA" id="ARBA00010169"/>
    </source>
</evidence>
<dbReference type="AlphaFoldDB" id="A0A0S1B349"/>
<dbReference type="PANTHER" id="PTHR23419">
    <property type="entry name" value="DIVALENT CATION TOLERANCE CUTA-RELATED"/>
    <property type="match status" value="1"/>
</dbReference>
<evidence type="ECO:0000313" key="3">
    <source>
        <dbReference type="Proteomes" id="UP000061010"/>
    </source>
</evidence>
<dbReference type="OrthoDB" id="37622at2"/>
<dbReference type="GO" id="GO:0005507">
    <property type="term" value="F:copper ion binding"/>
    <property type="evidence" value="ECO:0007669"/>
    <property type="project" value="TreeGrafter"/>
</dbReference>
<accession>A0A0S1B349</accession>
<dbReference type="InterPro" id="IPR004323">
    <property type="entry name" value="Ion_tolerance_CutA"/>
</dbReference>
<proteinExistence type="inferred from homology"/>